<protein>
    <submittedName>
        <fullName evidence="2">AzlD domain-containing protein</fullName>
    </submittedName>
</protein>
<feature type="transmembrane region" description="Helical" evidence="1">
    <location>
        <begin position="6"/>
        <end position="27"/>
    </location>
</feature>
<sequence length="106" mass="11552">MEKTIWTIILGIAALNYLFRMTPLLLLSRIQIPPLWARWLGYVPAAVLAALIAPEIFLAGGKPALTLENKNLLAAIPTFLVAVKTRSLLFTLLVGVASMILLNALD</sequence>
<keyword evidence="1" id="KW-0472">Membrane</keyword>
<dbReference type="Pfam" id="PF05437">
    <property type="entry name" value="AzlD"/>
    <property type="match status" value="1"/>
</dbReference>
<evidence type="ECO:0000313" key="2">
    <source>
        <dbReference type="EMBL" id="RKO66455.1"/>
    </source>
</evidence>
<feature type="transmembrane region" description="Helical" evidence="1">
    <location>
        <begin position="39"/>
        <end position="60"/>
    </location>
</feature>
<keyword evidence="3" id="KW-1185">Reference proteome</keyword>
<dbReference type="OrthoDB" id="9811308at2"/>
<comment type="caution">
    <text evidence="2">The sequence shown here is derived from an EMBL/GenBank/DDBJ whole genome shotgun (WGS) entry which is preliminary data.</text>
</comment>
<reference evidence="2 3" key="1">
    <citation type="submission" date="2018-10" db="EMBL/GenBank/DDBJ databases">
        <authorList>
            <person name="Grouzdev D.S."/>
            <person name="Krutkina M.S."/>
            <person name="Tourova T.P."/>
            <person name="Nazina T.N."/>
        </authorList>
    </citation>
    <scope>NUCLEOTIDE SEQUENCE [LARGE SCALE GENOMIC DNA]</scope>
    <source>
        <strain evidence="2 3">435</strain>
    </source>
</reference>
<keyword evidence="1" id="KW-0812">Transmembrane</keyword>
<dbReference type="Proteomes" id="UP000271256">
    <property type="component" value="Unassembled WGS sequence"/>
</dbReference>
<organism evidence="2 3">
    <name type="scientific">Desulfofundulus salinus</name>
    <dbReference type="NCBI Taxonomy" id="2419843"/>
    <lineage>
        <taxon>Bacteria</taxon>
        <taxon>Bacillati</taxon>
        <taxon>Bacillota</taxon>
        <taxon>Clostridia</taxon>
        <taxon>Eubacteriales</taxon>
        <taxon>Peptococcaceae</taxon>
        <taxon>Desulfofundulus</taxon>
    </lineage>
</organism>
<accession>A0A494WZZ4</accession>
<dbReference type="InterPro" id="IPR008407">
    <property type="entry name" value="Brnchd-chn_aa_trnsp_AzlD"/>
</dbReference>
<dbReference type="AlphaFoldDB" id="A0A494WZZ4"/>
<proteinExistence type="predicted"/>
<feature type="transmembrane region" description="Helical" evidence="1">
    <location>
        <begin position="87"/>
        <end position="105"/>
    </location>
</feature>
<keyword evidence="1" id="KW-1133">Transmembrane helix</keyword>
<dbReference type="RefSeq" id="WP_121450890.1">
    <property type="nucleotide sequence ID" value="NZ_RBWE01000001.1"/>
</dbReference>
<gene>
    <name evidence="2" type="ORF">D7024_05505</name>
</gene>
<name>A0A494WZZ4_9FIRM</name>
<evidence type="ECO:0000313" key="3">
    <source>
        <dbReference type="Proteomes" id="UP000271256"/>
    </source>
</evidence>
<evidence type="ECO:0000256" key="1">
    <source>
        <dbReference type="SAM" id="Phobius"/>
    </source>
</evidence>
<dbReference type="EMBL" id="RBWE01000001">
    <property type="protein sequence ID" value="RKO66455.1"/>
    <property type="molecule type" value="Genomic_DNA"/>
</dbReference>